<dbReference type="AlphaFoldDB" id="A0A0F9VAG2"/>
<feature type="transmembrane region" description="Helical" evidence="1">
    <location>
        <begin position="107"/>
        <end position="127"/>
    </location>
</feature>
<name>A0A0F9VAG2_9ZZZZ</name>
<keyword evidence="1" id="KW-1133">Transmembrane helix</keyword>
<feature type="transmembrane region" description="Helical" evidence="1">
    <location>
        <begin position="134"/>
        <end position="157"/>
    </location>
</feature>
<accession>A0A0F9VAG2</accession>
<sequence length="206" mass="22733">MISNRATAIIVGILFLTSTAAIFIGGALIESYFIDKPPDKTLLIIGVLLEAYCGVAVAGIGVLMFPLLKPHNEKLALGYVVFRILELVVIIIGEVITFTLLTYNQDYYLLVALFTGIGGLMFCYLLYQSKLVPRFISVLGFVGYAMLVTALILEWLGYSIFNFFNFPGVMFYLPGIAFEITLPVWLIVKGFISSMIASESVKTDIN</sequence>
<dbReference type="InterPro" id="IPR025495">
    <property type="entry name" value="DUF4386"/>
</dbReference>
<gene>
    <name evidence="2" type="ORF">LCGC14_0508490</name>
</gene>
<evidence type="ECO:0000256" key="1">
    <source>
        <dbReference type="SAM" id="Phobius"/>
    </source>
</evidence>
<dbReference type="EMBL" id="LAZR01000613">
    <property type="protein sequence ID" value="KKN62788.1"/>
    <property type="molecule type" value="Genomic_DNA"/>
</dbReference>
<evidence type="ECO:0008006" key="3">
    <source>
        <dbReference type="Google" id="ProtNLM"/>
    </source>
</evidence>
<proteinExistence type="predicted"/>
<dbReference type="Pfam" id="PF14329">
    <property type="entry name" value="DUF4386"/>
    <property type="match status" value="1"/>
</dbReference>
<feature type="transmembrane region" description="Helical" evidence="1">
    <location>
        <begin position="169"/>
        <end position="188"/>
    </location>
</feature>
<feature type="transmembrane region" description="Helical" evidence="1">
    <location>
        <begin position="41"/>
        <end position="68"/>
    </location>
</feature>
<protein>
    <recommendedName>
        <fullName evidence="3">DUF4386 domain-containing protein</fullName>
    </recommendedName>
</protein>
<feature type="transmembrane region" description="Helical" evidence="1">
    <location>
        <begin position="7"/>
        <end position="29"/>
    </location>
</feature>
<evidence type="ECO:0000313" key="2">
    <source>
        <dbReference type="EMBL" id="KKN62788.1"/>
    </source>
</evidence>
<feature type="transmembrane region" description="Helical" evidence="1">
    <location>
        <begin position="80"/>
        <end position="101"/>
    </location>
</feature>
<comment type="caution">
    <text evidence="2">The sequence shown here is derived from an EMBL/GenBank/DDBJ whole genome shotgun (WGS) entry which is preliminary data.</text>
</comment>
<organism evidence="2">
    <name type="scientific">marine sediment metagenome</name>
    <dbReference type="NCBI Taxonomy" id="412755"/>
    <lineage>
        <taxon>unclassified sequences</taxon>
        <taxon>metagenomes</taxon>
        <taxon>ecological metagenomes</taxon>
    </lineage>
</organism>
<reference evidence="2" key="1">
    <citation type="journal article" date="2015" name="Nature">
        <title>Complex archaea that bridge the gap between prokaryotes and eukaryotes.</title>
        <authorList>
            <person name="Spang A."/>
            <person name="Saw J.H."/>
            <person name="Jorgensen S.L."/>
            <person name="Zaremba-Niedzwiedzka K."/>
            <person name="Martijn J."/>
            <person name="Lind A.E."/>
            <person name="van Eijk R."/>
            <person name="Schleper C."/>
            <person name="Guy L."/>
            <person name="Ettema T.J."/>
        </authorList>
    </citation>
    <scope>NUCLEOTIDE SEQUENCE</scope>
</reference>
<keyword evidence="1" id="KW-0812">Transmembrane</keyword>
<keyword evidence="1" id="KW-0472">Membrane</keyword>